<evidence type="ECO:0000313" key="1">
    <source>
        <dbReference type="Proteomes" id="UP000887577"/>
    </source>
</evidence>
<name>A0A914Z0L9_9BILA</name>
<keyword evidence="1" id="KW-1185">Reference proteome</keyword>
<dbReference type="AlphaFoldDB" id="A0A914Z0L9"/>
<reference evidence="2" key="1">
    <citation type="submission" date="2022-11" db="UniProtKB">
        <authorList>
            <consortium name="WormBaseParasite"/>
        </authorList>
    </citation>
    <scope>IDENTIFICATION</scope>
</reference>
<organism evidence="1 2">
    <name type="scientific">Panagrolaimus superbus</name>
    <dbReference type="NCBI Taxonomy" id="310955"/>
    <lineage>
        <taxon>Eukaryota</taxon>
        <taxon>Metazoa</taxon>
        <taxon>Ecdysozoa</taxon>
        <taxon>Nematoda</taxon>
        <taxon>Chromadorea</taxon>
        <taxon>Rhabditida</taxon>
        <taxon>Tylenchina</taxon>
        <taxon>Panagrolaimomorpha</taxon>
        <taxon>Panagrolaimoidea</taxon>
        <taxon>Panagrolaimidae</taxon>
        <taxon>Panagrolaimus</taxon>
    </lineage>
</organism>
<dbReference type="Proteomes" id="UP000887577">
    <property type="component" value="Unplaced"/>
</dbReference>
<protein>
    <submittedName>
        <fullName evidence="2">Uncharacterized protein</fullName>
    </submittedName>
</protein>
<sequence length="251" mass="28264">MHQVANFSEFEYDGNVGVQIGPHGSFTCICTTDVSAAYGIIGDELFVASFGVKPGEDVEKLHLFSIDLINDSVTDYSRNIIIAADLKDNLCEKCSPSSLVALNKSNTNEIFIVPWTSGFFSTNIGFADYVQTKLLINREKQTCEFLGFFGFKFLGPFYAMNRSLNCSNMGNLEFGKIVYFQGDNLFLCEIDKIQLHIIESDLRAQSSYTFYNCSKGLQCMSFDRQLEEEGEVDTFCCIYDVIIDVERHQAQ</sequence>
<evidence type="ECO:0000313" key="2">
    <source>
        <dbReference type="WBParaSite" id="PSU_v2.g5697.t1"/>
    </source>
</evidence>
<accession>A0A914Z0L9</accession>
<proteinExistence type="predicted"/>
<dbReference type="WBParaSite" id="PSU_v2.g5697.t1">
    <property type="protein sequence ID" value="PSU_v2.g5697.t1"/>
    <property type="gene ID" value="PSU_v2.g5697"/>
</dbReference>